<dbReference type="Proteomes" id="UP000184159">
    <property type="component" value="Unassembled WGS sequence"/>
</dbReference>
<keyword evidence="3" id="KW-0812">Transmembrane</keyword>
<evidence type="ECO:0000256" key="2">
    <source>
        <dbReference type="ARBA" id="ARBA00019232"/>
    </source>
</evidence>
<sequence>MTKKRNPIWAALLSVLTPGLGHVYAGDLKKGLSLIGIEYGVILVAGIAGVLSTFYGIAALIVFFIGFYIFVIISSVRLALKNRQYPLQPYNRWYWYLAILMAVSLIANTLFSARGAILGYQTYQIPSRAMEPTLQAGDFITVNTRYHQPKVGDVIVFLYPKDRRILYVKRVAAVGDDTVSIHDGVVYRNGKPEPSLAVPEDRRVRDISVSMNERRIPENELFVLGDWRDNSSDSRFWGTVPVNDVIGQVTQIWFADDTSRIGKTVK</sequence>
<proteinExistence type="inferred from homology"/>
<comment type="catalytic activity">
    <reaction evidence="3">
        <text>Cleavage of hydrophobic, N-terminal signal or leader sequences from secreted and periplasmic proteins.</text>
        <dbReference type="EC" id="3.4.21.89"/>
    </reaction>
</comment>
<dbReference type="InterPro" id="IPR000223">
    <property type="entry name" value="Pept_S26A_signal_pept_1"/>
</dbReference>
<feature type="domain" description="Peptidase S26" evidence="4">
    <location>
        <begin position="95"/>
        <end position="253"/>
    </location>
</feature>
<dbReference type="GO" id="GO:0004252">
    <property type="term" value="F:serine-type endopeptidase activity"/>
    <property type="evidence" value="ECO:0007669"/>
    <property type="project" value="InterPro"/>
</dbReference>
<dbReference type="Pfam" id="PF10502">
    <property type="entry name" value="Peptidase_S26"/>
    <property type="match status" value="1"/>
</dbReference>
<gene>
    <name evidence="5" type="ORF">SAMN02745781_00634</name>
</gene>
<keyword evidence="3" id="KW-1133">Transmembrane helix</keyword>
<dbReference type="InterPro" id="IPR036286">
    <property type="entry name" value="LexA/Signal_pep-like_sf"/>
</dbReference>
<evidence type="ECO:0000256" key="3">
    <source>
        <dbReference type="RuleBase" id="RU362042"/>
    </source>
</evidence>
<comment type="subcellular location">
    <subcellularLocation>
        <location evidence="3">Membrane</location>
        <topology evidence="3">Multi-pass membrane protein</topology>
    </subcellularLocation>
</comment>
<dbReference type="NCBIfam" id="TIGR02227">
    <property type="entry name" value="sigpep_I_bact"/>
    <property type="match status" value="1"/>
</dbReference>
<dbReference type="InterPro" id="IPR019533">
    <property type="entry name" value="Peptidase_S26"/>
</dbReference>
<evidence type="ECO:0000313" key="5">
    <source>
        <dbReference type="EMBL" id="SHE63978.1"/>
    </source>
</evidence>
<keyword evidence="3" id="KW-0472">Membrane</keyword>
<evidence type="ECO:0000259" key="4">
    <source>
        <dbReference type="Pfam" id="PF10502"/>
    </source>
</evidence>
<comment type="similarity">
    <text evidence="1 3">Belongs to the peptidase S26 family.</text>
</comment>
<dbReference type="GO" id="GO:0009003">
    <property type="term" value="F:signal peptidase activity"/>
    <property type="evidence" value="ECO:0007669"/>
    <property type="project" value="UniProtKB-EC"/>
</dbReference>
<keyword evidence="6" id="KW-1185">Reference proteome</keyword>
<dbReference type="PANTHER" id="PTHR43390">
    <property type="entry name" value="SIGNAL PEPTIDASE I"/>
    <property type="match status" value="1"/>
</dbReference>
<dbReference type="PANTHER" id="PTHR43390:SF1">
    <property type="entry name" value="CHLOROPLAST PROCESSING PEPTIDASE"/>
    <property type="match status" value="1"/>
</dbReference>
<evidence type="ECO:0000313" key="6">
    <source>
        <dbReference type="Proteomes" id="UP000184159"/>
    </source>
</evidence>
<feature type="transmembrane region" description="Helical" evidence="3">
    <location>
        <begin position="41"/>
        <end position="73"/>
    </location>
</feature>
<evidence type="ECO:0000256" key="1">
    <source>
        <dbReference type="ARBA" id="ARBA00009370"/>
    </source>
</evidence>
<dbReference type="GO" id="GO:0006465">
    <property type="term" value="P:signal peptide processing"/>
    <property type="evidence" value="ECO:0007669"/>
    <property type="project" value="InterPro"/>
</dbReference>
<feature type="transmembrane region" description="Helical" evidence="3">
    <location>
        <begin position="93"/>
        <end position="111"/>
    </location>
</feature>
<dbReference type="GO" id="GO:0016020">
    <property type="term" value="C:membrane"/>
    <property type="evidence" value="ECO:0007669"/>
    <property type="project" value="UniProtKB-SubCell"/>
</dbReference>
<keyword evidence="3" id="KW-0645">Protease</keyword>
<dbReference type="PRINTS" id="PR00727">
    <property type="entry name" value="LEADERPTASE"/>
</dbReference>
<dbReference type="EMBL" id="FQUH01000002">
    <property type="protein sequence ID" value="SHE63978.1"/>
    <property type="molecule type" value="Genomic_DNA"/>
</dbReference>
<dbReference type="SUPFAM" id="SSF51306">
    <property type="entry name" value="LexA/Signal peptidase"/>
    <property type="match status" value="1"/>
</dbReference>
<organism evidence="5 6">
    <name type="scientific">Vibrio gazogenes DSM 21264 = NBRC 103151</name>
    <dbReference type="NCBI Taxonomy" id="1123492"/>
    <lineage>
        <taxon>Bacteria</taxon>
        <taxon>Pseudomonadati</taxon>
        <taxon>Pseudomonadota</taxon>
        <taxon>Gammaproteobacteria</taxon>
        <taxon>Vibrionales</taxon>
        <taxon>Vibrionaceae</taxon>
        <taxon>Vibrio</taxon>
    </lineage>
</organism>
<protein>
    <recommendedName>
        <fullName evidence="2 3">Signal peptidase I</fullName>
        <ecNumber evidence="3">3.4.21.89</ecNumber>
    </recommendedName>
</protein>
<reference evidence="6" key="1">
    <citation type="submission" date="2016-11" db="EMBL/GenBank/DDBJ databases">
        <authorList>
            <person name="Varghese N."/>
            <person name="Submissions S."/>
        </authorList>
    </citation>
    <scope>NUCLEOTIDE SEQUENCE [LARGE SCALE GENOMIC DNA]</scope>
    <source>
        <strain evidence="6">DSM 21264</strain>
    </source>
</reference>
<name>A0A1M4V535_VIBGA</name>
<dbReference type="Gene3D" id="2.10.109.10">
    <property type="entry name" value="Umud Fragment, subunit A"/>
    <property type="match status" value="1"/>
</dbReference>
<accession>A0A1M4V535</accession>
<dbReference type="AlphaFoldDB" id="A0A1M4V535"/>
<dbReference type="CDD" id="cd06530">
    <property type="entry name" value="S26_SPase_I"/>
    <property type="match status" value="1"/>
</dbReference>
<dbReference type="EC" id="3.4.21.89" evidence="3"/>
<keyword evidence="3" id="KW-0378">Hydrolase</keyword>